<dbReference type="OrthoDB" id="780941at2759"/>
<protein>
    <submittedName>
        <fullName evidence="1">Uncharacterized protein</fullName>
    </submittedName>
</protein>
<evidence type="ECO:0000313" key="1">
    <source>
        <dbReference type="EMBL" id="PKA46660.1"/>
    </source>
</evidence>
<reference evidence="1 2" key="1">
    <citation type="journal article" date="2017" name="Nature">
        <title>The Apostasia genome and the evolution of orchids.</title>
        <authorList>
            <person name="Zhang G.Q."/>
            <person name="Liu K.W."/>
            <person name="Li Z."/>
            <person name="Lohaus R."/>
            <person name="Hsiao Y.Y."/>
            <person name="Niu S.C."/>
            <person name="Wang J.Y."/>
            <person name="Lin Y.C."/>
            <person name="Xu Q."/>
            <person name="Chen L.J."/>
            <person name="Yoshida K."/>
            <person name="Fujiwara S."/>
            <person name="Wang Z.W."/>
            <person name="Zhang Y.Q."/>
            <person name="Mitsuda N."/>
            <person name="Wang M."/>
            <person name="Liu G.H."/>
            <person name="Pecoraro L."/>
            <person name="Huang H.X."/>
            <person name="Xiao X.J."/>
            <person name="Lin M."/>
            <person name="Wu X.Y."/>
            <person name="Wu W.L."/>
            <person name="Chen Y.Y."/>
            <person name="Chang S.B."/>
            <person name="Sakamoto S."/>
            <person name="Ohme-Takagi M."/>
            <person name="Yagi M."/>
            <person name="Zeng S.J."/>
            <person name="Shen C.Y."/>
            <person name="Yeh C.M."/>
            <person name="Luo Y.B."/>
            <person name="Tsai W.C."/>
            <person name="Van de Peer Y."/>
            <person name="Liu Z.J."/>
        </authorList>
    </citation>
    <scope>NUCLEOTIDE SEQUENCE [LARGE SCALE GENOMIC DNA]</scope>
    <source>
        <strain evidence="2">cv. Shenzhen</strain>
        <tissue evidence="1">Stem</tissue>
    </source>
</reference>
<proteinExistence type="predicted"/>
<dbReference type="PANTHER" id="PTHR48475:SF2">
    <property type="entry name" value="RIBONUCLEASE H"/>
    <property type="match status" value="1"/>
</dbReference>
<dbReference type="AlphaFoldDB" id="A0A2H9ZTN8"/>
<sequence length="133" mass="15877">MGQTPFSLIFGGEALIPVELDVYSPRVENASTFDPPALLDWQKQNESARRFKLDLLEEDRELAAFRQTEHKRRIEKYYNKHVHRRPFQQGDLVLKLKKQRWPRHDIRKTQLQLGRPFRHLQGTRPQHLQTIKA</sequence>
<keyword evidence="2" id="KW-1185">Reference proteome</keyword>
<organism evidence="1 2">
    <name type="scientific">Apostasia shenzhenica</name>
    <dbReference type="NCBI Taxonomy" id="1088818"/>
    <lineage>
        <taxon>Eukaryota</taxon>
        <taxon>Viridiplantae</taxon>
        <taxon>Streptophyta</taxon>
        <taxon>Embryophyta</taxon>
        <taxon>Tracheophyta</taxon>
        <taxon>Spermatophyta</taxon>
        <taxon>Magnoliopsida</taxon>
        <taxon>Liliopsida</taxon>
        <taxon>Asparagales</taxon>
        <taxon>Orchidaceae</taxon>
        <taxon>Apostasioideae</taxon>
        <taxon>Apostasia</taxon>
    </lineage>
</organism>
<dbReference type="PANTHER" id="PTHR48475">
    <property type="entry name" value="RIBONUCLEASE H"/>
    <property type="match status" value="1"/>
</dbReference>
<gene>
    <name evidence="1" type="ORF">AXF42_Ash021592</name>
</gene>
<dbReference type="Proteomes" id="UP000236161">
    <property type="component" value="Unassembled WGS sequence"/>
</dbReference>
<name>A0A2H9ZTN8_9ASPA</name>
<evidence type="ECO:0000313" key="2">
    <source>
        <dbReference type="Proteomes" id="UP000236161"/>
    </source>
</evidence>
<dbReference type="EMBL" id="KZ454111">
    <property type="protein sequence ID" value="PKA46660.1"/>
    <property type="molecule type" value="Genomic_DNA"/>
</dbReference>
<accession>A0A2H9ZTN8</accession>